<feature type="transmembrane region" description="Helical" evidence="8">
    <location>
        <begin position="393"/>
        <end position="416"/>
    </location>
</feature>
<evidence type="ECO:0000313" key="10">
    <source>
        <dbReference type="EMBL" id="QFQ02824.1"/>
    </source>
</evidence>
<dbReference type="KEGG" id="cuo:CUROG_07355"/>
<feature type="transmembrane region" description="Helical" evidence="8">
    <location>
        <begin position="151"/>
        <end position="167"/>
    </location>
</feature>
<evidence type="ECO:0000256" key="7">
    <source>
        <dbReference type="ARBA" id="ARBA00023315"/>
    </source>
</evidence>
<evidence type="ECO:0000256" key="6">
    <source>
        <dbReference type="ARBA" id="ARBA00023136"/>
    </source>
</evidence>
<evidence type="ECO:0000256" key="1">
    <source>
        <dbReference type="ARBA" id="ARBA00004651"/>
    </source>
</evidence>
<dbReference type="GO" id="GO:0005886">
    <property type="term" value="C:plasma membrane"/>
    <property type="evidence" value="ECO:0007669"/>
    <property type="project" value="UniProtKB-SubCell"/>
</dbReference>
<evidence type="ECO:0000256" key="4">
    <source>
        <dbReference type="ARBA" id="ARBA00022692"/>
    </source>
</evidence>
<dbReference type="Pfam" id="PF01757">
    <property type="entry name" value="Acyl_transf_3"/>
    <property type="match status" value="1"/>
</dbReference>
<keyword evidence="11" id="KW-1185">Reference proteome</keyword>
<accession>A0A5J6Z7B7</accession>
<dbReference type="Gene3D" id="3.40.50.1110">
    <property type="entry name" value="SGNH hydrolase"/>
    <property type="match status" value="1"/>
</dbReference>
<evidence type="ECO:0000256" key="5">
    <source>
        <dbReference type="ARBA" id="ARBA00022989"/>
    </source>
</evidence>
<dbReference type="InterPro" id="IPR050879">
    <property type="entry name" value="Acyltransferase_3"/>
</dbReference>
<feature type="transmembrane region" description="Helical" evidence="8">
    <location>
        <begin position="80"/>
        <end position="99"/>
    </location>
</feature>
<evidence type="ECO:0000256" key="3">
    <source>
        <dbReference type="ARBA" id="ARBA00022679"/>
    </source>
</evidence>
<dbReference type="AlphaFoldDB" id="A0A5J6Z7B7"/>
<feature type="transmembrane region" description="Helical" evidence="8">
    <location>
        <begin position="239"/>
        <end position="257"/>
    </location>
</feature>
<feature type="transmembrane region" description="Helical" evidence="8">
    <location>
        <begin position="330"/>
        <end position="351"/>
    </location>
</feature>
<reference evidence="11" key="1">
    <citation type="submission" date="2019-10" db="EMBL/GenBank/DDBJ databases">
        <title>Complete genome sequence of Corynebacterium urogenitalis DSM 108747, isolated from the genital tract of a cow.</title>
        <authorList>
            <person name="Ruckert C."/>
            <person name="Ballas P."/>
            <person name="Wagener K."/>
            <person name="Drillich M."/>
            <person name="Kaempfer P."/>
            <person name="Busse H.-J."/>
            <person name="Ehling-Schulz M."/>
        </authorList>
    </citation>
    <scope>NUCLEOTIDE SEQUENCE [LARGE SCALE GENOMIC DNA]</scope>
    <source>
        <strain evidence="11">LMM 1652</strain>
    </source>
</reference>
<feature type="transmembrane region" description="Helical" evidence="8">
    <location>
        <begin position="263"/>
        <end position="285"/>
    </location>
</feature>
<evidence type="ECO:0000256" key="2">
    <source>
        <dbReference type="ARBA" id="ARBA00022475"/>
    </source>
</evidence>
<proteinExistence type="predicted"/>
<dbReference type="InterPro" id="IPR002656">
    <property type="entry name" value="Acyl_transf_3_dom"/>
</dbReference>
<evidence type="ECO:0000256" key="8">
    <source>
        <dbReference type="SAM" id="Phobius"/>
    </source>
</evidence>
<dbReference type="OrthoDB" id="3404679at2"/>
<organism evidence="10 11">
    <name type="scientific">Corynebacterium urogenitale</name>
    <dbReference type="NCBI Taxonomy" id="2487892"/>
    <lineage>
        <taxon>Bacteria</taxon>
        <taxon>Bacillati</taxon>
        <taxon>Actinomycetota</taxon>
        <taxon>Actinomycetes</taxon>
        <taxon>Mycobacteriales</taxon>
        <taxon>Corynebacteriaceae</taxon>
        <taxon>Corynebacterium</taxon>
    </lineage>
</organism>
<dbReference type="Proteomes" id="UP000326711">
    <property type="component" value="Chromosome"/>
</dbReference>
<evidence type="ECO:0000259" key="9">
    <source>
        <dbReference type="Pfam" id="PF01757"/>
    </source>
</evidence>
<keyword evidence="5 8" id="KW-1133">Transmembrane helix</keyword>
<comment type="subcellular location">
    <subcellularLocation>
        <location evidence="1">Cell membrane</location>
        <topology evidence="1">Multi-pass membrane protein</topology>
    </subcellularLocation>
</comment>
<dbReference type="PANTHER" id="PTHR23028:SF53">
    <property type="entry name" value="ACYL_TRANSF_3 DOMAIN-CONTAINING PROTEIN"/>
    <property type="match status" value="1"/>
</dbReference>
<feature type="transmembrane region" description="Helical" evidence="8">
    <location>
        <begin position="172"/>
        <end position="191"/>
    </location>
</feature>
<protein>
    <submittedName>
        <fullName evidence="10">O-acetyltransferase OatA</fullName>
        <ecNumber evidence="10">2.3.1.-</ecNumber>
    </submittedName>
</protein>
<dbReference type="EC" id="2.3.1.-" evidence="10"/>
<gene>
    <name evidence="10" type="primary">oatA4</name>
    <name evidence="10" type="ORF">CUROG_07355</name>
</gene>
<feature type="domain" description="Acyltransferase 3" evidence="9">
    <location>
        <begin position="13"/>
        <end position="349"/>
    </location>
</feature>
<feature type="transmembrane region" description="Helical" evidence="8">
    <location>
        <begin position="12"/>
        <end position="31"/>
    </location>
</feature>
<sequence length="696" mass="75388">MPRPINKNHRYVSGLDGLRALAVAVVVLYHLNVPGFVGGLLGVGVFFTLSGYLITTNLMRSWDKRGNLGLKTFWLRRFRRLMPAVILTLIAVLILTAALEKQNLKQHGLEALSSLFYVNNWHMIFQEKSYFDNFGGPSPLSHMWSLSVEEQFYLVWPILLLVLLFALRSRFVVTLATLAIAVGSFVLMWVIADPAMDNTRAYEGTDTRAGGLLVGAALAIWLSSRAYKGKQTKPDLKFANAFGLIGVAGIVALVVLLPQESIFLYQGGLVLLSVASLLAIFSVLHEGTVWSKVFGWGPIRWIGERSYGIYLWHMPVIAFMPQAWLEEHKLWATLITVAVSVSIAALSWSLVEDPIRKHGVIPPIREWLRSRRANRELGVTDAQPSPFTRPFPAFFATGAAVVLAAIVAVGATPVFVNPTQTAAAAGGVPLAMELDSGDKRAATAAGGGQGSADAGGLEAADGGAEAAAAGKNKKAGQMSCERVVHVGDSTSIGMFATDQVNTPEDSAFNTYVEYGAKEVVDSVFGARSTTEGWDAPDGSASYPSAIDSVNELKARVPAEGTCWVVATGVNDAANISAGASLGHRERIDEMMELLGKDAKVLWPMVTTNTDSGHYARSNMEIFNDALREATEDYPNLRLYDWPSEVDYNWFGVDDYAHYGSEGNTQRAHRFAAALAKAFPAEKNGEPSEEKILTSGL</sequence>
<keyword evidence="4 8" id="KW-0812">Transmembrane</keyword>
<dbReference type="PANTHER" id="PTHR23028">
    <property type="entry name" value="ACETYLTRANSFERASE"/>
    <property type="match status" value="1"/>
</dbReference>
<dbReference type="InterPro" id="IPR036514">
    <property type="entry name" value="SGNH_hydro_sf"/>
</dbReference>
<dbReference type="EMBL" id="CP045032">
    <property type="protein sequence ID" value="QFQ02824.1"/>
    <property type="molecule type" value="Genomic_DNA"/>
</dbReference>
<feature type="transmembrane region" description="Helical" evidence="8">
    <location>
        <begin position="37"/>
        <end position="59"/>
    </location>
</feature>
<feature type="transmembrane region" description="Helical" evidence="8">
    <location>
        <begin position="211"/>
        <end position="227"/>
    </location>
</feature>
<keyword evidence="7 10" id="KW-0012">Acyltransferase</keyword>
<dbReference type="GO" id="GO:0009103">
    <property type="term" value="P:lipopolysaccharide biosynthetic process"/>
    <property type="evidence" value="ECO:0007669"/>
    <property type="project" value="TreeGrafter"/>
</dbReference>
<dbReference type="GO" id="GO:0016747">
    <property type="term" value="F:acyltransferase activity, transferring groups other than amino-acyl groups"/>
    <property type="evidence" value="ECO:0007669"/>
    <property type="project" value="InterPro"/>
</dbReference>
<keyword evidence="2" id="KW-1003">Cell membrane</keyword>
<dbReference type="RefSeq" id="WP_151903141.1">
    <property type="nucleotide sequence ID" value="NZ_CP045032.1"/>
</dbReference>
<evidence type="ECO:0000313" key="11">
    <source>
        <dbReference type="Proteomes" id="UP000326711"/>
    </source>
</evidence>
<name>A0A5J6Z7B7_9CORY</name>
<keyword evidence="3 10" id="KW-0808">Transferase</keyword>
<dbReference type="SUPFAM" id="SSF52266">
    <property type="entry name" value="SGNH hydrolase"/>
    <property type="match status" value="1"/>
</dbReference>
<keyword evidence="6 8" id="KW-0472">Membrane</keyword>